<keyword evidence="5" id="KW-0560">Oxidoreductase</keyword>
<evidence type="ECO:0000256" key="6">
    <source>
        <dbReference type="ARBA" id="ARBA00039101"/>
    </source>
</evidence>
<dbReference type="SUPFAM" id="SSF51971">
    <property type="entry name" value="Nucleotide-binding domain"/>
    <property type="match status" value="1"/>
</dbReference>
<dbReference type="GO" id="GO:0005737">
    <property type="term" value="C:cytoplasm"/>
    <property type="evidence" value="ECO:0007669"/>
    <property type="project" value="TreeGrafter"/>
</dbReference>
<evidence type="ECO:0000256" key="3">
    <source>
        <dbReference type="ARBA" id="ARBA00022630"/>
    </source>
</evidence>
<dbReference type="AlphaFoldDB" id="A0A263D4L1"/>
<dbReference type="Pfam" id="PF01266">
    <property type="entry name" value="DAO"/>
    <property type="match status" value="1"/>
</dbReference>
<evidence type="ECO:0000256" key="2">
    <source>
        <dbReference type="ARBA" id="ARBA00006730"/>
    </source>
</evidence>
<feature type="domain" description="FAD dependent oxidoreductase" evidence="10">
    <location>
        <begin position="2"/>
        <end position="303"/>
    </location>
</feature>
<evidence type="ECO:0000256" key="9">
    <source>
        <dbReference type="PIRSR" id="PIRSR000189-1"/>
    </source>
</evidence>
<protein>
    <recommendedName>
        <fullName evidence="7">D-amino-acid oxidase</fullName>
        <ecNumber evidence="6">1.4.3.3</ecNumber>
    </recommendedName>
</protein>
<proteinExistence type="inferred from homology"/>
<dbReference type="GO" id="GO:0003884">
    <property type="term" value="F:D-amino-acid oxidase activity"/>
    <property type="evidence" value="ECO:0007669"/>
    <property type="project" value="UniProtKB-EC"/>
</dbReference>
<name>A0A263D4L1_9PSEU</name>
<keyword evidence="12" id="KW-1185">Reference proteome</keyword>
<comment type="caution">
    <text evidence="11">The sequence shown here is derived from an EMBL/GenBank/DDBJ whole genome shotgun (WGS) entry which is preliminary data.</text>
</comment>
<dbReference type="Proteomes" id="UP000242444">
    <property type="component" value="Unassembled WGS sequence"/>
</dbReference>
<feature type="binding site" evidence="9">
    <location>
        <position position="147"/>
    </location>
    <ligand>
        <name>FAD</name>
        <dbReference type="ChEBI" id="CHEBI:57692"/>
    </ligand>
</feature>
<feature type="binding site" evidence="9">
    <location>
        <position position="288"/>
    </location>
    <ligand>
        <name>D-dopa</name>
        <dbReference type="ChEBI" id="CHEBI:149689"/>
    </ligand>
</feature>
<dbReference type="PANTHER" id="PTHR11530">
    <property type="entry name" value="D-AMINO ACID OXIDASE"/>
    <property type="match status" value="1"/>
</dbReference>
<evidence type="ECO:0000259" key="10">
    <source>
        <dbReference type="Pfam" id="PF01266"/>
    </source>
</evidence>
<dbReference type="PIRSF" id="PIRSF000189">
    <property type="entry name" value="D-aa_oxidase"/>
    <property type="match status" value="1"/>
</dbReference>
<evidence type="ECO:0000256" key="7">
    <source>
        <dbReference type="ARBA" id="ARBA00039751"/>
    </source>
</evidence>
<feature type="binding site" evidence="9">
    <location>
        <begin position="36"/>
        <end position="37"/>
    </location>
    <ligand>
        <name>FAD</name>
        <dbReference type="ChEBI" id="CHEBI:57692"/>
    </ligand>
</feature>
<comment type="cofactor">
    <cofactor evidence="1 9">
        <name>FAD</name>
        <dbReference type="ChEBI" id="CHEBI:57692"/>
    </cofactor>
</comment>
<evidence type="ECO:0000313" key="12">
    <source>
        <dbReference type="Proteomes" id="UP000242444"/>
    </source>
</evidence>
<keyword evidence="3" id="KW-0285">Flavoprotein</keyword>
<keyword evidence="4 9" id="KW-0274">FAD</keyword>
<sequence>MLVVGAGVIGLTAAVCLAEAGHDVRVRAELLPEETTSAVASGLWTPGADVRELAWSRVTYDELMRLDGVAGTGVHVEAGLEVSDLTDGPLEWAADLPEYRLLTAAELPPGMRTGLWTRAPMIDLPPYLRYLTRRLATAGTEIERAVVRDLRAAVAEAEVVVHCAGLAAGGLAGDPDVVPVRGQHVVVRNPGIGHFYIEAVADADWTGFFPHGDRLVLAGTSHLGDRNPEPDPVVARGILDRCARAEPRLAGAEVLAHQVGLRPARPAVRLDVETYASGRIVHCYGHGGSGVSLSWGCAREVVRLVG</sequence>
<gene>
    <name evidence="11" type="ORF">CFN78_12215</name>
</gene>
<evidence type="ECO:0000313" key="11">
    <source>
        <dbReference type="EMBL" id="OZM73129.1"/>
    </source>
</evidence>
<reference evidence="11 12" key="1">
    <citation type="submission" date="2017-07" db="EMBL/GenBank/DDBJ databases">
        <title>Amycolatopsis antarcticus sp. nov., isolated from the surface of an Antarcticus brown macroalga.</title>
        <authorList>
            <person name="Wang J."/>
            <person name="Leiva S."/>
            <person name="Huang J."/>
            <person name="Huang Y."/>
        </authorList>
    </citation>
    <scope>NUCLEOTIDE SEQUENCE [LARGE SCALE GENOMIC DNA]</scope>
    <source>
        <strain evidence="11 12">AU-G6</strain>
    </source>
</reference>
<dbReference type="EMBL" id="NKYE01000006">
    <property type="protein sequence ID" value="OZM73129.1"/>
    <property type="molecule type" value="Genomic_DNA"/>
</dbReference>
<dbReference type="FunCoup" id="A0A263D4L1">
    <property type="interactions" value="109"/>
</dbReference>
<evidence type="ECO:0000256" key="4">
    <source>
        <dbReference type="ARBA" id="ARBA00022827"/>
    </source>
</evidence>
<organism evidence="11 12">
    <name type="scientific">Amycolatopsis antarctica</name>
    <dbReference type="NCBI Taxonomy" id="1854586"/>
    <lineage>
        <taxon>Bacteria</taxon>
        <taxon>Bacillati</taxon>
        <taxon>Actinomycetota</taxon>
        <taxon>Actinomycetes</taxon>
        <taxon>Pseudonocardiales</taxon>
        <taxon>Pseudonocardiaceae</taxon>
        <taxon>Amycolatopsis</taxon>
    </lineage>
</organism>
<dbReference type="GO" id="GO:0071949">
    <property type="term" value="F:FAD binding"/>
    <property type="evidence" value="ECO:0007669"/>
    <property type="project" value="InterPro"/>
</dbReference>
<dbReference type="SUPFAM" id="SSF54373">
    <property type="entry name" value="FAD-linked reductases, C-terminal domain"/>
    <property type="match status" value="1"/>
</dbReference>
<dbReference type="GO" id="GO:0019478">
    <property type="term" value="P:D-amino acid catabolic process"/>
    <property type="evidence" value="ECO:0007669"/>
    <property type="project" value="TreeGrafter"/>
</dbReference>
<dbReference type="OrthoDB" id="246701at2"/>
<dbReference type="InterPro" id="IPR006076">
    <property type="entry name" value="FAD-dep_OxRdtase"/>
</dbReference>
<dbReference type="InParanoid" id="A0A263D4L1"/>
<dbReference type="EC" id="1.4.3.3" evidence="6"/>
<accession>A0A263D4L1</accession>
<evidence type="ECO:0000256" key="5">
    <source>
        <dbReference type="ARBA" id="ARBA00023002"/>
    </source>
</evidence>
<dbReference type="InterPro" id="IPR023209">
    <property type="entry name" value="DAO"/>
</dbReference>
<evidence type="ECO:0000256" key="8">
    <source>
        <dbReference type="ARBA" id="ARBA00049547"/>
    </source>
</evidence>
<dbReference type="Gene3D" id="3.30.9.10">
    <property type="entry name" value="D-Amino Acid Oxidase, subunit A, domain 2"/>
    <property type="match status" value="1"/>
</dbReference>
<evidence type="ECO:0000256" key="1">
    <source>
        <dbReference type="ARBA" id="ARBA00001974"/>
    </source>
</evidence>
<dbReference type="PANTHER" id="PTHR11530:SF11">
    <property type="entry name" value="D-ASPARTATE OXIDASE"/>
    <property type="match status" value="1"/>
</dbReference>
<comment type="catalytic activity">
    <reaction evidence="8">
        <text>a D-alpha-amino acid + O2 + H2O = a 2-oxocarboxylate + H2O2 + NH4(+)</text>
        <dbReference type="Rhea" id="RHEA:21816"/>
        <dbReference type="ChEBI" id="CHEBI:15377"/>
        <dbReference type="ChEBI" id="CHEBI:15379"/>
        <dbReference type="ChEBI" id="CHEBI:16240"/>
        <dbReference type="ChEBI" id="CHEBI:28938"/>
        <dbReference type="ChEBI" id="CHEBI:35179"/>
        <dbReference type="ChEBI" id="CHEBI:59871"/>
        <dbReference type="EC" id="1.4.3.3"/>
    </reaction>
    <physiologicalReaction direction="left-to-right" evidence="8">
        <dbReference type="Rhea" id="RHEA:21817"/>
    </physiologicalReaction>
</comment>
<dbReference type="Gene3D" id="3.40.50.720">
    <property type="entry name" value="NAD(P)-binding Rossmann-like Domain"/>
    <property type="match status" value="1"/>
</dbReference>
<comment type="similarity">
    <text evidence="2">Belongs to the DAMOX/DASOX family.</text>
</comment>
<feature type="binding site" evidence="9">
    <location>
        <position position="262"/>
    </location>
    <ligand>
        <name>D-dopa</name>
        <dbReference type="ChEBI" id="CHEBI:149689"/>
    </ligand>
</feature>